<dbReference type="OrthoDB" id="10264655at2759"/>
<proteinExistence type="inferred from homology"/>
<feature type="chain" id="PRO_5039029600" description="Cyclin-like domain-containing protein" evidence="4">
    <location>
        <begin position="19"/>
        <end position="523"/>
    </location>
</feature>
<keyword evidence="4" id="KW-0732">Signal</keyword>
<dbReference type="InterPro" id="IPR004367">
    <property type="entry name" value="Cyclin_C-dom"/>
</dbReference>
<accession>A0A9D4UTH4</accession>
<dbReference type="InterPro" id="IPR006671">
    <property type="entry name" value="Cyclin_N"/>
</dbReference>
<dbReference type="EMBL" id="JABFUD020000011">
    <property type="protein sequence ID" value="KAI5073731.1"/>
    <property type="molecule type" value="Genomic_DNA"/>
</dbReference>
<feature type="domain" description="Cyclin-like" evidence="5">
    <location>
        <begin position="156"/>
        <end position="244"/>
    </location>
</feature>
<dbReference type="Proteomes" id="UP000886520">
    <property type="component" value="Chromosome 11"/>
</dbReference>
<dbReference type="GO" id="GO:0016538">
    <property type="term" value="F:cyclin-dependent protein serine/threonine kinase regulator activity"/>
    <property type="evidence" value="ECO:0007669"/>
    <property type="project" value="InterPro"/>
</dbReference>
<comment type="caution">
    <text evidence="6">The sequence shown here is derived from an EMBL/GenBank/DDBJ whole genome shotgun (WGS) entry which is preliminary data.</text>
</comment>
<dbReference type="Pfam" id="PF02984">
    <property type="entry name" value="Cyclin_C"/>
    <property type="match status" value="1"/>
</dbReference>
<evidence type="ECO:0000256" key="1">
    <source>
        <dbReference type="ARBA" id="ARBA00023127"/>
    </source>
</evidence>
<feature type="domain" description="Cyclin-like" evidence="5">
    <location>
        <begin position="41"/>
        <end position="143"/>
    </location>
</feature>
<dbReference type="PANTHER" id="PTHR10026">
    <property type="entry name" value="CYCLIN"/>
    <property type="match status" value="1"/>
</dbReference>
<dbReference type="Gene3D" id="1.10.472.10">
    <property type="entry name" value="Cyclin-like"/>
    <property type="match status" value="2"/>
</dbReference>
<dbReference type="SUPFAM" id="SSF47954">
    <property type="entry name" value="Cyclin-like"/>
    <property type="match status" value="2"/>
</dbReference>
<evidence type="ECO:0000256" key="3">
    <source>
        <dbReference type="SAM" id="MobiDB-lite"/>
    </source>
</evidence>
<evidence type="ECO:0000259" key="5">
    <source>
        <dbReference type="SMART" id="SM00385"/>
    </source>
</evidence>
<dbReference type="SMART" id="SM00385">
    <property type="entry name" value="CYCLIN"/>
    <property type="match status" value="2"/>
</dbReference>
<evidence type="ECO:0000313" key="7">
    <source>
        <dbReference type="Proteomes" id="UP000886520"/>
    </source>
</evidence>
<protein>
    <recommendedName>
        <fullName evidence="5">Cyclin-like domain-containing protein</fullName>
    </recommendedName>
</protein>
<keyword evidence="7" id="KW-1185">Reference proteome</keyword>
<dbReference type="InterPro" id="IPR013763">
    <property type="entry name" value="Cyclin-like_dom"/>
</dbReference>
<dbReference type="InterPro" id="IPR043198">
    <property type="entry name" value="Cyclin/Ssn8"/>
</dbReference>
<evidence type="ECO:0000256" key="2">
    <source>
        <dbReference type="RuleBase" id="RU000383"/>
    </source>
</evidence>
<gene>
    <name evidence="6" type="ORF">GOP47_0011744</name>
</gene>
<evidence type="ECO:0000313" key="6">
    <source>
        <dbReference type="EMBL" id="KAI5073731.1"/>
    </source>
</evidence>
<organism evidence="6 7">
    <name type="scientific">Adiantum capillus-veneris</name>
    <name type="common">Maidenhair fern</name>
    <dbReference type="NCBI Taxonomy" id="13818"/>
    <lineage>
        <taxon>Eukaryota</taxon>
        <taxon>Viridiplantae</taxon>
        <taxon>Streptophyta</taxon>
        <taxon>Embryophyta</taxon>
        <taxon>Tracheophyta</taxon>
        <taxon>Polypodiopsida</taxon>
        <taxon>Polypodiidae</taxon>
        <taxon>Polypodiales</taxon>
        <taxon>Pteridineae</taxon>
        <taxon>Pteridaceae</taxon>
        <taxon>Vittarioideae</taxon>
        <taxon>Adiantum</taxon>
    </lineage>
</organism>
<dbReference type="Pfam" id="PF00134">
    <property type="entry name" value="Cyclin_N"/>
    <property type="match status" value="1"/>
</dbReference>
<sequence>MAFVFLHTLLLLFRKVDQCSSCGENGISPVHEAALRKSYCIFMQKLGRQLKLPQVTIATAIIFCHRFFLRQSLARNDRYIIATVCMFLAGKVEETPERLQNVIVESYELRNTEDPDATSRIKQKEVYDEQKELLLMGERLVLVTLGFNLNVSHPYKPLIAAIKRLVLPQTISPSQLAQIAWNFVNDGLQTLLCLQFKPCHVAAGALFLAAKFLRIKLCDWEELLSKEFDISLQQLEDVSNQILQSYESLAEPSASGGLGLNKLIQVGANLKRRASNETSTYSVEDFGTISPFAKYEGDYQWRSNNSKAKVEEEIETTVVQKTHIARFDVENATCHTGHSDLTEEKEVQDLERSYLPEEHDWEFDGVRSHEEFDRSHGYRSPVGVDGRRIGKRWLFGRERKLRGVSRDSSPDEKQRDSTPVGISKHNPWIRISSRHRGIRQVLSRREPPVGPFGMKKDARKLVTRRDFLLRLSNKKKPSKGGLTTPDRQNVRMQNRLKLLRQKDEILKKHCSWGSREHRVKRPG</sequence>
<evidence type="ECO:0000256" key="4">
    <source>
        <dbReference type="SAM" id="SignalP"/>
    </source>
</evidence>
<dbReference type="GO" id="GO:0006357">
    <property type="term" value="P:regulation of transcription by RNA polymerase II"/>
    <property type="evidence" value="ECO:0007669"/>
    <property type="project" value="InterPro"/>
</dbReference>
<dbReference type="InterPro" id="IPR036915">
    <property type="entry name" value="Cyclin-like_sf"/>
</dbReference>
<feature type="signal peptide" evidence="4">
    <location>
        <begin position="1"/>
        <end position="18"/>
    </location>
</feature>
<comment type="similarity">
    <text evidence="2">Belongs to the cyclin family.</text>
</comment>
<keyword evidence="1 2" id="KW-0195">Cyclin</keyword>
<feature type="region of interest" description="Disordered" evidence="3">
    <location>
        <begin position="403"/>
        <end position="424"/>
    </location>
</feature>
<feature type="compositionally biased region" description="Basic and acidic residues" evidence="3">
    <location>
        <begin position="404"/>
        <end position="416"/>
    </location>
</feature>
<dbReference type="AlphaFoldDB" id="A0A9D4UTH4"/>
<name>A0A9D4UTH4_ADICA</name>
<reference evidence="6" key="1">
    <citation type="submission" date="2021-01" db="EMBL/GenBank/DDBJ databases">
        <title>Adiantum capillus-veneris genome.</title>
        <authorList>
            <person name="Fang Y."/>
            <person name="Liao Q."/>
        </authorList>
    </citation>
    <scope>NUCLEOTIDE SEQUENCE</scope>
    <source>
        <strain evidence="6">H3</strain>
        <tissue evidence="6">Leaf</tissue>
    </source>
</reference>